<sequence length="511" mass="57604">MSKFPSGRDIGPDEDRHMRRPDRQQSRSVAGRPVANPTEDSEQRVIANDLHHPDLEEDNAEHMQPRPFGHIRGRPGYWFHEHEPVDANPASEAEIYESVFPQRQHVPVTAEYYKSEENRLQTFGDWPRTAPVRKEDLARNGFIYTGSNDKVRCVYCNGVLRQWEQGDVVEQEHQRNYAQCPFVRGDDVGNIPFRPSVNGHHSEPADMSRSSSSDCGQERSGYDIGPDEDRCGLRPNAPPHPSLNGWTQSFNNTARGSGVGGGDNVVGQSGGASEHRTYSSRPRNPVMAAEPDRLETFESWPAQMKQRPEQLSQAGLYYIGDSDKTKCFHCDGLLYNWEPDDDPFVEHARWFPQCQYIRLIKGDDFVSNVQSGKVQDESVLQTPAVLAVLSEGHSVEKVQRAINALKEREGASVVITATKLLETVMDLDTQWMDMHSHVPDSLASSADVEQLQKENESLRDKQLCKICMERDVEVIFYPCKHFVCCAMCGTAVSSCPICRQPIQSVDKVFMA</sequence>
<dbReference type="FunFam" id="1.10.1170.10:FF:000003">
    <property type="entry name" value="E3 ubiquitin-protein ligase XIAP"/>
    <property type="match status" value="1"/>
</dbReference>
<keyword evidence="5" id="KW-0862">Zinc</keyword>
<dbReference type="SMART" id="SM00238">
    <property type="entry name" value="BIR"/>
    <property type="match status" value="2"/>
</dbReference>
<accession>A0ABD0LUK0</accession>
<keyword evidence="10" id="KW-1185">Reference proteome</keyword>
<dbReference type="CDD" id="cd00022">
    <property type="entry name" value="BIR"/>
    <property type="match status" value="2"/>
</dbReference>
<gene>
    <name evidence="9" type="ORF">BaRGS_00005689</name>
</gene>
<dbReference type="EMBL" id="JACVVK020000022">
    <property type="protein sequence ID" value="KAK7503063.1"/>
    <property type="molecule type" value="Genomic_DNA"/>
</dbReference>
<feature type="compositionally biased region" description="Basic and acidic residues" evidence="7">
    <location>
        <begin position="216"/>
        <end position="226"/>
    </location>
</feature>
<dbReference type="PROSITE" id="PS50143">
    <property type="entry name" value="BIR_REPEAT_2"/>
    <property type="match status" value="2"/>
</dbReference>
<organism evidence="9 10">
    <name type="scientific">Batillaria attramentaria</name>
    <dbReference type="NCBI Taxonomy" id="370345"/>
    <lineage>
        <taxon>Eukaryota</taxon>
        <taxon>Metazoa</taxon>
        <taxon>Spiralia</taxon>
        <taxon>Lophotrochozoa</taxon>
        <taxon>Mollusca</taxon>
        <taxon>Gastropoda</taxon>
        <taxon>Caenogastropoda</taxon>
        <taxon>Sorbeoconcha</taxon>
        <taxon>Cerithioidea</taxon>
        <taxon>Batillariidae</taxon>
        <taxon>Batillaria</taxon>
    </lineage>
</organism>
<feature type="compositionally biased region" description="Basic and acidic residues" evidence="7">
    <location>
        <begin position="10"/>
        <end position="25"/>
    </location>
</feature>
<dbReference type="FunFam" id="1.10.1170.10:FF:000002">
    <property type="entry name" value="Baculoviral IAP repeat containing 7"/>
    <property type="match status" value="1"/>
</dbReference>
<keyword evidence="2" id="KW-0053">Apoptosis</keyword>
<dbReference type="Pfam" id="PF00653">
    <property type="entry name" value="BIR"/>
    <property type="match status" value="2"/>
</dbReference>
<comment type="similarity">
    <text evidence="1">Belongs to the IAP family.</text>
</comment>
<evidence type="ECO:0000259" key="8">
    <source>
        <dbReference type="PROSITE" id="PS50089"/>
    </source>
</evidence>
<evidence type="ECO:0000256" key="7">
    <source>
        <dbReference type="SAM" id="MobiDB-lite"/>
    </source>
</evidence>
<dbReference type="GO" id="GO:0006915">
    <property type="term" value="P:apoptotic process"/>
    <property type="evidence" value="ECO:0007669"/>
    <property type="project" value="UniProtKB-KW"/>
</dbReference>
<feature type="region of interest" description="Disordered" evidence="7">
    <location>
        <begin position="1"/>
        <end position="45"/>
    </location>
</feature>
<proteinExistence type="inferred from homology"/>
<dbReference type="AlphaFoldDB" id="A0ABD0LUK0"/>
<dbReference type="PROSITE" id="PS50089">
    <property type="entry name" value="ZF_RING_2"/>
    <property type="match status" value="1"/>
</dbReference>
<dbReference type="PANTHER" id="PTHR10044:SF139">
    <property type="entry name" value="DEATH-ASSOCIATED INHIBITOR OF APOPTOSIS 2"/>
    <property type="match status" value="1"/>
</dbReference>
<dbReference type="Gene3D" id="3.30.40.10">
    <property type="entry name" value="Zinc/RING finger domain, C3HC4 (zinc finger)"/>
    <property type="match status" value="1"/>
</dbReference>
<dbReference type="InterPro" id="IPR013083">
    <property type="entry name" value="Znf_RING/FYVE/PHD"/>
</dbReference>
<dbReference type="CDD" id="cd16510">
    <property type="entry name" value="RING-HC_IAPs"/>
    <property type="match status" value="1"/>
</dbReference>
<evidence type="ECO:0000256" key="4">
    <source>
        <dbReference type="ARBA" id="ARBA00022771"/>
    </source>
</evidence>
<dbReference type="PROSITE" id="PS01282">
    <property type="entry name" value="BIR_REPEAT_1"/>
    <property type="match status" value="1"/>
</dbReference>
<dbReference type="PANTHER" id="PTHR10044">
    <property type="entry name" value="INHIBITOR OF APOPTOSIS"/>
    <property type="match status" value="1"/>
</dbReference>
<dbReference type="Gene3D" id="1.10.1170.10">
    <property type="entry name" value="Inhibitor Of Apoptosis Protein (2mihbC-IAP-1), Chain A"/>
    <property type="match status" value="2"/>
</dbReference>
<dbReference type="SUPFAM" id="SSF57924">
    <property type="entry name" value="Inhibitor of apoptosis (IAP) repeat"/>
    <property type="match status" value="2"/>
</dbReference>
<dbReference type="Proteomes" id="UP001519460">
    <property type="component" value="Unassembled WGS sequence"/>
</dbReference>
<feature type="region of interest" description="Disordered" evidence="7">
    <location>
        <begin position="194"/>
        <end position="226"/>
    </location>
</feature>
<evidence type="ECO:0000256" key="2">
    <source>
        <dbReference type="ARBA" id="ARBA00022703"/>
    </source>
</evidence>
<dbReference type="GO" id="GO:0008270">
    <property type="term" value="F:zinc ion binding"/>
    <property type="evidence" value="ECO:0007669"/>
    <property type="project" value="UniProtKB-KW"/>
</dbReference>
<name>A0ABD0LUK0_9CAEN</name>
<feature type="domain" description="RING-type" evidence="8">
    <location>
        <begin position="464"/>
        <end position="499"/>
    </location>
</feature>
<dbReference type="Pfam" id="PF13920">
    <property type="entry name" value="zf-C3HC4_3"/>
    <property type="match status" value="1"/>
</dbReference>
<dbReference type="InterPro" id="IPR001370">
    <property type="entry name" value="BIR_rpt"/>
</dbReference>
<evidence type="ECO:0000256" key="5">
    <source>
        <dbReference type="ARBA" id="ARBA00022833"/>
    </source>
</evidence>
<evidence type="ECO:0000313" key="9">
    <source>
        <dbReference type="EMBL" id="KAK7503063.1"/>
    </source>
</evidence>
<dbReference type="InterPro" id="IPR050784">
    <property type="entry name" value="IAP"/>
</dbReference>
<keyword evidence="3" id="KW-0479">Metal-binding</keyword>
<evidence type="ECO:0000256" key="6">
    <source>
        <dbReference type="PROSITE-ProRule" id="PRU00175"/>
    </source>
</evidence>
<protein>
    <recommendedName>
        <fullName evidence="8">RING-type domain-containing protein</fullName>
    </recommendedName>
</protein>
<evidence type="ECO:0000256" key="3">
    <source>
        <dbReference type="ARBA" id="ARBA00022723"/>
    </source>
</evidence>
<dbReference type="InterPro" id="IPR001841">
    <property type="entry name" value="Znf_RING"/>
</dbReference>
<comment type="caution">
    <text evidence="9">The sequence shown here is derived from an EMBL/GenBank/DDBJ whole genome shotgun (WGS) entry which is preliminary data.</text>
</comment>
<keyword evidence="4 6" id="KW-0863">Zinc-finger</keyword>
<evidence type="ECO:0000313" key="10">
    <source>
        <dbReference type="Proteomes" id="UP001519460"/>
    </source>
</evidence>
<evidence type="ECO:0000256" key="1">
    <source>
        <dbReference type="ARBA" id="ARBA00006672"/>
    </source>
</evidence>
<reference evidence="9 10" key="1">
    <citation type="journal article" date="2023" name="Sci. Data">
        <title>Genome assembly of the Korean intertidal mud-creeper Batillaria attramentaria.</title>
        <authorList>
            <person name="Patra A.K."/>
            <person name="Ho P.T."/>
            <person name="Jun S."/>
            <person name="Lee S.J."/>
            <person name="Kim Y."/>
            <person name="Won Y.J."/>
        </authorList>
    </citation>
    <scope>NUCLEOTIDE SEQUENCE [LARGE SCALE GENOMIC DNA]</scope>
    <source>
        <strain evidence="9">Wonlab-2016</strain>
    </source>
</reference>